<feature type="signal peptide" evidence="2">
    <location>
        <begin position="1"/>
        <end position="32"/>
    </location>
</feature>
<keyword evidence="4" id="KW-1185">Reference proteome</keyword>
<evidence type="ECO:0000313" key="3">
    <source>
        <dbReference type="EMBL" id="OXA43931.1"/>
    </source>
</evidence>
<dbReference type="Proteomes" id="UP000198287">
    <property type="component" value="Unassembled WGS sequence"/>
</dbReference>
<dbReference type="AlphaFoldDB" id="A0A226DH45"/>
<dbReference type="EMBL" id="LNIX01000020">
    <property type="protein sequence ID" value="OXA43931.1"/>
    <property type="molecule type" value="Genomic_DNA"/>
</dbReference>
<gene>
    <name evidence="3" type="ORF">Fcan01_21202</name>
</gene>
<feature type="chain" id="PRO_5013053422" evidence="2">
    <location>
        <begin position="33"/>
        <end position="113"/>
    </location>
</feature>
<proteinExistence type="predicted"/>
<organism evidence="3 4">
    <name type="scientific">Folsomia candida</name>
    <name type="common">Springtail</name>
    <dbReference type="NCBI Taxonomy" id="158441"/>
    <lineage>
        <taxon>Eukaryota</taxon>
        <taxon>Metazoa</taxon>
        <taxon>Ecdysozoa</taxon>
        <taxon>Arthropoda</taxon>
        <taxon>Hexapoda</taxon>
        <taxon>Collembola</taxon>
        <taxon>Entomobryomorpha</taxon>
        <taxon>Isotomoidea</taxon>
        <taxon>Isotomidae</taxon>
        <taxon>Proisotominae</taxon>
        <taxon>Folsomia</taxon>
    </lineage>
</organism>
<name>A0A226DH45_FOLCA</name>
<evidence type="ECO:0000256" key="1">
    <source>
        <dbReference type="SAM" id="MobiDB-lite"/>
    </source>
</evidence>
<accession>A0A226DH45</accession>
<evidence type="ECO:0000256" key="2">
    <source>
        <dbReference type="SAM" id="SignalP"/>
    </source>
</evidence>
<feature type="compositionally biased region" description="Low complexity" evidence="1">
    <location>
        <begin position="51"/>
        <end position="61"/>
    </location>
</feature>
<comment type="caution">
    <text evidence="3">The sequence shown here is derived from an EMBL/GenBank/DDBJ whole genome shotgun (WGS) entry which is preliminary data.</text>
</comment>
<reference evidence="3 4" key="1">
    <citation type="submission" date="2015-12" db="EMBL/GenBank/DDBJ databases">
        <title>The genome of Folsomia candida.</title>
        <authorList>
            <person name="Faddeeva A."/>
            <person name="Derks M.F."/>
            <person name="Anvar Y."/>
            <person name="Smit S."/>
            <person name="Van Straalen N."/>
            <person name="Roelofs D."/>
        </authorList>
    </citation>
    <scope>NUCLEOTIDE SEQUENCE [LARGE SCALE GENOMIC DNA]</scope>
    <source>
        <strain evidence="3 4">VU population</strain>
        <tissue evidence="3">Whole body</tissue>
    </source>
</reference>
<evidence type="ECO:0000313" key="4">
    <source>
        <dbReference type="Proteomes" id="UP000198287"/>
    </source>
</evidence>
<sequence>MVQRISLRLVQLFGSGVAILVLLLQMDPPTEAVPLKGSVLSGVPSPSRMESGTSTSITSTGMEDNPDQDEGHVSSSESEIGQILETNCEDGMIFSKLRQTCVSSLTNSSYNIG</sequence>
<protein>
    <submittedName>
        <fullName evidence="3">Uncharacterized protein</fullName>
    </submittedName>
</protein>
<keyword evidence="2" id="KW-0732">Signal</keyword>
<feature type="region of interest" description="Disordered" evidence="1">
    <location>
        <begin position="38"/>
        <end position="81"/>
    </location>
</feature>